<sequence>MGNARREKVRWQLVAAVYAASLLYVLFQGGKTSLMLFMILNLLLAYLLVGRWSGISGVKGARSFVSANASVGAEHALSSGHSVEVSLQVKIPGVYPIPYVLVRDVLIRHDGQKHEFEASFVPSWKREGEVSYRTPALPRGEYRFGRTLCSTYDVFGLFEHTGEFEAEAGFSVLPATVPVRRWHGIQRGARGVYSHAAAPRSSKETTQINGVREYLHGDRLSRVHWNATAKTGDWKSKEFERESLPRTMIVLDRSRSAYAGGKEEAFELAVSVAASLMESGHRSDTAIGLLSAGEKTVVLPPKQGIDQRSAVMKHLTSADMDGGGNLSAALQSSEGLLPAGMFVVLVTADSGKNALSCMEWLQKRGMSPCLLHIAPGRGTGETAADRQLYQLMRGRGWPVVAVSQLQELPSLLEGGGAA</sequence>
<dbReference type="InterPro" id="IPR002881">
    <property type="entry name" value="DUF58"/>
</dbReference>
<comment type="caution">
    <text evidence="3">The sequence shown here is derived from an EMBL/GenBank/DDBJ whole genome shotgun (WGS) entry which is preliminary data.</text>
</comment>
<accession>A0ABW5QSF4</accession>
<dbReference type="Pfam" id="PF01882">
    <property type="entry name" value="DUF58"/>
    <property type="match status" value="1"/>
</dbReference>
<dbReference type="SUPFAM" id="SSF53300">
    <property type="entry name" value="vWA-like"/>
    <property type="match status" value="1"/>
</dbReference>
<feature type="transmembrane region" description="Helical" evidence="1">
    <location>
        <begin position="9"/>
        <end position="27"/>
    </location>
</feature>
<evidence type="ECO:0000256" key="1">
    <source>
        <dbReference type="SAM" id="Phobius"/>
    </source>
</evidence>
<evidence type="ECO:0000313" key="3">
    <source>
        <dbReference type="EMBL" id="MFD2659349.1"/>
    </source>
</evidence>
<gene>
    <name evidence="3" type="ORF">ACFSW5_03615</name>
</gene>
<dbReference type="PANTHER" id="PTHR34351:SF2">
    <property type="entry name" value="DUF58 DOMAIN-CONTAINING PROTEIN"/>
    <property type="match status" value="1"/>
</dbReference>
<dbReference type="RefSeq" id="WP_379270002.1">
    <property type="nucleotide sequence ID" value="NZ_JBHUGT010000037.1"/>
</dbReference>
<organism evidence="3 4">
    <name type="scientific">Paenibacillus thailandensis</name>
    <dbReference type="NCBI Taxonomy" id="393250"/>
    <lineage>
        <taxon>Bacteria</taxon>
        <taxon>Bacillati</taxon>
        <taxon>Bacillota</taxon>
        <taxon>Bacilli</taxon>
        <taxon>Bacillales</taxon>
        <taxon>Paenibacillaceae</taxon>
        <taxon>Paenibacillus</taxon>
    </lineage>
</organism>
<dbReference type="PANTHER" id="PTHR34351">
    <property type="entry name" value="SLR1927 PROTEIN-RELATED"/>
    <property type="match status" value="1"/>
</dbReference>
<name>A0ABW5QSF4_9BACL</name>
<dbReference type="Proteomes" id="UP001597493">
    <property type="component" value="Unassembled WGS sequence"/>
</dbReference>
<keyword evidence="4" id="KW-1185">Reference proteome</keyword>
<feature type="domain" description="DUF58" evidence="2">
    <location>
        <begin position="211"/>
        <end position="336"/>
    </location>
</feature>
<reference evidence="4" key="1">
    <citation type="journal article" date="2019" name="Int. J. Syst. Evol. Microbiol.">
        <title>The Global Catalogue of Microorganisms (GCM) 10K type strain sequencing project: providing services to taxonomists for standard genome sequencing and annotation.</title>
        <authorList>
            <consortium name="The Broad Institute Genomics Platform"/>
            <consortium name="The Broad Institute Genome Sequencing Center for Infectious Disease"/>
            <person name="Wu L."/>
            <person name="Ma J."/>
        </authorList>
    </citation>
    <scope>NUCLEOTIDE SEQUENCE [LARGE SCALE GENOMIC DNA]</scope>
    <source>
        <strain evidence="4">TISTR 1827</strain>
    </source>
</reference>
<proteinExistence type="predicted"/>
<dbReference type="EMBL" id="JBHUMY010000003">
    <property type="protein sequence ID" value="MFD2659349.1"/>
    <property type="molecule type" value="Genomic_DNA"/>
</dbReference>
<evidence type="ECO:0000313" key="4">
    <source>
        <dbReference type="Proteomes" id="UP001597493"/>
    </source>
</evidence>
<evidence type="ECO:0000259" key="2">
    <source>
        <dbReference type="Pfam" id="PF01882"/>
    </source>
</evidence>
<keyword evidence="1" id="KW-0812">Transmembrane</keyword>
<protein>
    <submittedName>
        <fullName evidence="3">DUF58 domain-containing protein</fullName>
    </submittedName>
</protein>
<keyword evidence="1" id="KW-0472">Membrane</keyword>
<keyword evidence="1" id="KW-1133">Transmembrane helix</keyword>
<dbReference type="InterPro" id="IPR036465">
    <property type="entry name" value="vWFA_dom_sf"/>
</dbReference>